<reference evidence="2" key="1">
    <citation type="submission" date="2022-11" db="UniProtKB">
        <authorList>
            <consortium name="WormBaseParasite"/>
        </authorList>
    </citation>
    <scope>IDENTIFICATION</scope>
</reference>
<protein>
    <submittedName>
        <fullName evidence="2">Uncharacterized protein</fullName>
    </submittedName>
</protein>
<dbReference type="Proteomes" id="UP000887576">
    <property type="component" value="Unplaced"/>
</dbReference>
<name>A0AC34R3N1_9BILA</name>
<dbReference type="WBParaSite" id="JU765_v2.g3056.t1">
    <property type="protein sequence ID" value="JU765_v2.g3056.t1"/>
    <property type="gene ID" value="JU765_v2.g3056"/>
</dbReference>
<sequence>HDTTIAALLRTLQAKMEILGRNMPEYAATLIVELWKMADTHHYVRVLYVPNVESNPVVITQYIDGCDDKEFCLKDDFVARSQLFIPTDITAECKAQ</sequence>
<evidence type="ECO:0000313" key="2">
    <source>
        <dbReference type="WBParaSite" id="JU765_v2.g3056.t1"/>
    </source>
</evidence>
<organism evidence="1 2">
    <name type="scientific">Panagrolaimus sp. JU765</name>
    <dbReference type="NCBI Taxonomy" id="591449"/>
    <lineage>
        <taxon>Eukaryota</taxon>
        <taxon>Metazoa</taxon>
        <taxon>Ecdysozoa</taxon>
        <taxon>Nematoda</taxon>
        <taxon>Chromadorea</taxon>
        <taxon>Rhabditida</taxon>
        <taxon>Tylenchina</taxon>
        <taxon>Panagrolaimomorpha</taxon>
        <taxon>Panagrolaimoidea</taxon>
        <taxon>Panagrolaimidae</taxon>
        <taxon>Panagrolaimus</taxon>
    </lineage>
</organism>
<evidence type="ECO:0000313" key="1">
    <source>
        <dbReference type="Proteomes" id="UP000887576"/>
    </source>
</evidence>
<proteinExistence type="predicted"/>
<accession>A0AC34R3N1</accession>